<reference evidence="2 3" key="1">
    <citation type="submission" date="2017-04" db="EMBL/GenBank/DDBJ databases">
        <title>Draft genome sequence of Tuber borchii Vittad., a whitish edible truffle.</title>
        <authorList>
            <consortium name="DOE Joint Genome Institute"/>
            <person name="Murat C."/>
            <person name="Kuo A."/>
            <person name="Barry K.W."/>
            <person name="Clum A."/>
            <person name="Dockter R.B."/>
            <person name="Fauchery L."/>
            <person name="Iotti M."/>
            <person name="Kohler A."/>
            <person name="Labutti K."/>
            <person name="Lindquist E.A."/>
            <person name="Lipzen A."/>
            <person name="Ohm R.A."/>
            <person name="Wang M."/>
            <person name="Grigoriev I.V."/>
            <person name="Zambonelli A."/>
            <person name="Martin F.M."/>
        </authorList>
    </citation>
    <scope>NUCLEOTIDE SEQUENCE [LARGE SCALE GENOMIC DNA]</scope>
    <source>
        <strain evidence="2 3">Tbo3840</strain>
    </source>
</reference>
<comment type="caution">
    <text evidence="2">The sequence shown here is derived from an EMBL/GenBank/DDBJ whole genome shotgun (WGS) entry which is preliminary data.</text>
</comment>
<dbReference type="OrthoDB" id="5397946at2759"/>
<feature type="compositionally biased region" description="Basic and acidic residues" evidence="1">
    <location>
        <begin position="40"/>
        <end position="58"/>
    </location>
</feature>
<evidence type="ECO:0000313" key="3">
    <source>
        <dbReference type="Proteomes" id="UP000244722"/>
    </source>
</evidence>
<feature type="region of interest" description="Disordered" evidence="1">
    <location>
        <begin position="147"/>
        <end position="213"/>
    </location>
</feature>
<sequence>MRVPLSSLWVDLTKLPCEDSDSSRHFEDEEEEEVVCSREWSPRKENSHPKKENADPWGKRPSQVERIPIREPSLISQDKFVPTASNAEQESQGKPSSGEKDSENKTFRIQTIGEVYALQKREGVNEGRFRNSGTLRKINEPLLMGTSYASYRSRNPARSKERNGSRSNDFVRGYQDPREGEAYATRFPNNGHEGPAQAESALMNPPNASAGPSVQLYLPDVGNARSSLQGGTLLRQWNQTTGEHSHIHETHPAHPGSEQRVPLAPPTDAAALHSRMHPSLYGGYGFSYEGPFYNPIAAPPRFPSLVVPPYPIGPIRSSGSPYPTPPNPTVDSANQQLQVPANGSTSLEANRELNGPQYFNSEEIPWVPGSTPFTSNLPISVIRKAHLLDLFLLQCLEYVSLGESRERKREKPESKSPKRGEAGEISTARYAGLLAHNMMEETNPHLARYFNPDRYRSQQTRRYVSMPDRMGSQKESQEIGSRGPSWRYPRRWDQFS</sequence>
<evidence type="ECO:0000256" key="1">
    <source>
        <dbReference type="SAM" id="MobiDB-lite"/>
    </source>
</evidence>
<proteinExistence type="predicted"/>
<feature type="compositionally biased region" description="Basic and acidic residues" evidence="1">
    <location>
        <begin position="243"/>
        <end position="252"/>
    </location>
</feature>
<feature type="compositionally biased region" description="Basic and acidic residues" evidence="1">
    <location>
        <begin position="97"/>
        <end position="106"/>
    </location>
</feature>
<dbReference type="AlphaFoldDB" id="A0A2T7A544"/>
<feature type="region of interest" description="Disordered" evidence="1">
    <location>
        <begin position="240"/>
        <end position="262"/>
    </location>
</feature>
<feature type="region of interest" description="Disordered" evidence="1">
    <location>
        <begin position="452"/>
        <end position="496"/>
    </location>
</feature>
<feature type="region of interest" description="Disordered" evidence="1">
    <location>
        <begin position="17"/>
        <end position="106"/>
    </location>
</feature>
<gene>
    <name evidence="2" type="ORF">B9Z19DRAFT_1074040</name>
</gene>
<feature type="compositionally biased region" description="Polar residues" evidence="1">
    <location>
        <begin position="83"/>
        <end position="95"/>
    </location>
</feature>
<keyword evidence="3" id="KW-1185">Reference proteome</keyword>
<protein>
    <submittedName>
        <fullName evidence="2">Uncharacterized protein</fullName>
    </submittedName>
</protein>
<accession>A0A2T7A544</accession>
<feature type="compositionally biased region" description="Basic and acidic residues" evidence="1">
    <location>
        <begin position="403"/>
        <end position="422"/>
    </location>
</feature>
<evidence type="ECO:0000313" key="2">
    <source>
        <dbReference type="EMBL" id="PUU82820.1"/>
    </source>
</evidence>
<dbReference type="Proteomes" id="UP000244722">
    <property type="component" value="Unassembled WGS sequence"/>
</dbReference>
<feature type="region of interest" description="Disordered" evidence="1">
    <location>
        <begin position="403"/>
        <end position="425"/>
    </location>
</feature>
<name>A0A2T7A544_TUBBO</name>
<organism evidence="2 3">
    <name type="scientific">Tuber borchii</name>
    <name type="common">White truffle</name>
    <dbReference type="NCBI Taxonomy" id="42251"/>
    <lineage>
        <taxon>Eukaryota</taxon>
        <taxon>Fungi</taxon>
        <taxon>Dikarya</taxon>
        <taxon>Ascomycota</taxon>
        <taxon>Pezizomycotina</taxon>
        <taxon>Pezizomycetes</taxon>
        <taxon>Pezizales</taxon>
        <taxon>Tuberaceae</taxon>
        <taxon>Tuber</taxon>
    </lineage>
</organism>
<dbReference type="EMBL" id="NESQ01000021">
    <property type="protein sequence ID" value="PUU82820.1"/>
    <property type="molecule type" value="Genomic_DNA"/>
</dbReference>